<evidence type="ECO:0000259" key="1">
    <source>
        <dbReference type="Pfam" id="PF23343"/>
    </source>
</evidence>
<accession>A0A8S5V824</accession>
<evidence type="ECO:0000313" key="2">
    <source>
        <dbReference type="EMBL" id="DAG02913.1"/>
    </source>
</evidence>
<dbReference type="EMBL" id="BK016218">
    <property type="protein sequence ID" value="DAG02913.1"/>
    <property type="molecule type" value="Genomic_DNA"/>
</dbReference>
<sequence>MDSKVFKYFNKCENPRIIQNKYTGDFVKVDCGECPYCLIKKSDRATQKCDFVKFNHKYCYFVTLTYNSQYVPKMSLTQINDYMTEWLPVRPPKSIGTQLAARMVMDSRVNKEIPDFMSAKVNRPYMLEHLHLIEADRYKALALRYPNFISKFRPYILRSIPRKSSLQHFKDEYFEDLVWMLPELAESLKKKNNTDANGAFPQFKGLLKYVNIRDYQLFAKRLRKYLSKKIGKYEKIHSYVVSEYSPKTFRPHFHILFFFDSDEIAQNIRQAVYQSWKLGRVDTQLARDNANSYVANYLNSVVSVPFVYKAKKSIRPRSRFSNLFGYEEVRKGIEKASDKRAAIFDGMPYISNQKFVRYIPSGSHIDRLFPRFTHYDGTFLRRSEQIYSVVQQVLRLFARNEPFKEPTARNVSEFICWWCEYNFRQGCRIEDFPDYIRDFLHVVRLDRESFLNWNVPIGKISRFFYRFNRFEKMKGSLRSKLKAVSLFYDYRDYESLKNQLSLQELVFSELGYSDELFDSFYVKSHIKVLKNTYTDKWKATNYREVHYFRVKHKVLNDENNVFL</sequence>
<proteinExistence type="predicted"/>
<reference evidence="2" key="1">
    <citation type="journal article" date="2021" name="Proc. Natl. Acad. Sci. U.S.A.">
        <title>A Catalog of Tens of Thousands of Viruses from Human Metagenomes Reveals Hidden Associations with Chronic Diseases.</title>
        <authorList>
            <person name="Tisza M.J."/>
            <person name="Buck C.B."/>
        </authorList>
    </citation>
    <scope>NUCLEOTIDE SEQUENCE</scope>
    <source>
        <strain evidence="2">CtE3S2</strain>
    </source>
</reference>
<organism evidence="2">
    <name type="scientific">Microviridae sp. ctE3S2</name>
    <dbReference type="NCBI Taxonomy" id="2824989"/>
    <lineage>
        <taxon>Viruses</taxon>
        <taxon>Monodnaviria</taxon>
        <taxon>Sangervirae</taxon>
        <taxon>Phixviricota</taxon>
        <taxon>Malgrandaviricetes</taxon>
        <taxon>Petitvirales</taxon>
        <taxon>Microviridae</taxon>
    </lineage>
</organism>
<feature type="domain" description="Replication-associated protein ORF2/G2P" evidence="1">
    <location>
        <begin position="212"/>
        <end position="299"/>
    </location>
</feature>
<dbReference type="InterPro" id="IPR056906">
    <property type="entry name" value="ORF2/G2P_dom"/>
</dbReference>
<protein>
    <submittedName>
        <fullName evidence="2">Replication associated protein</fullName>
    </submittedName>
</protein>
<dbReference type="Pfam" id="PF23343">
    <property type="entry name" value="REP_ORF2-G2P"/>
    <property type="match status" value="1"/>
</dbReference>
<name>A0A8S5V824_9VIRU</name>